<organism evidence="2">
    <name type="scientific">Streptomyces sp. BC16019</name>
    <dbReference type="NCBI Taxonomy" id="1109705"/>
    <lineage>
        <taxon>Bacteria</taxon>
        <taxon>Bacillati</taxon>
        <taxon>Actinomycetota</taxon>
        <taxon>Actinomycetes</taxon>
        <taxon>Kitasatosporales</taxon>
        <taxon>Streptomycetaceae</taxon>
        <taxon>Streptomyces</taxon>
    </lineage>
</organism>
<dbReference type="CDD" id="cd00085">
    <property type="entry name" value="HNHc"/>
    <property type="match status" value="1"/>
</dbReference>
<evidence type="ECO:0000256" key="1">
    <source>
        <dbReference type="SAM" id="MobiDB-lite"/>
    </source>
</evidence>
<proteinExistence type="predicted"/>
<feature type="region of interest" description="Disordered" evidence="1">
    <location>
        <begin position="1"/>
        <end position="22"/>
    </location>
</feature>
<reference evidence="2" key="1">
    <citation type="journal article" date="2012" name="Chem. Biol.">
        <title>Synthetic biotechnology to study and engineer ribosomal bottromycin biosynthesis.</title>
        <authorList>
            <person name="Huo L."/>
            <person name="Rachid S."/>
            <person name="Stadler M."/>
            <person name="Wenzel S.C."/>
            <person name="Muller R."/>
        </authorList>
    </citation>
    <scope>NUCLEOTIDE SEQUENCE</scope>
    <source>
        <strain evidence="2">BC16019</strain>
    </source>
</reference>
<accession>K4MJY8</accession>
<dbReference type="EMBL" id="JX235926">
    <property type="protein sequence ID" value="AFV25474.1"/>
    <property type="molecule type" value="Genomic_DNA"/>
</dbReference>
<feature type="region of interest" description="Disordered" evidence="1">
    <location>
        <begin position="243"/>
        <end position="268"/>
    </location>
</feature>
<dbReference type="AlphaFoldDB" id="K4MJY8"/>
<sequence>MARQPHREPAVPVSQLPLDDGHLPGARQRSCLMSSGAQYTRERLVEAAAQCSDIDEVITFFGTRPYGNLPRHLYKRFDHFGIDISHFNRWFRLPRPTAEQLRTAVAESASIAGVLRTLGRPDTGRQRALLRRWIAEEDLTTEHFLGQAHQRGKPGTARAKHPDEILIQHDGKRRTKTQLLRRALREVGVPEVCADCGTGPKWLGKPMTLEIDHINGDWSDDRRENLRLLCPNCHAISSTWCRGGSKAASPGKVGRGQAPVRQGLSGNL</sequence>
<dbReference type="InterPro" id="IPR003615">
    <property type="entry name" value="HNH_nuc"/>
</dbReference>
<evidence type="ECO:0000313" key="2">
    <source>
        <dbReference type="EMBL" id="AFV25474.1"/>
    </source>
</evidence>
<name>K4MJY8_9ACTN</name>
<evidence type="ECO:0008006" key="3">
    <source>
        <dbReference type="Google" id="ProtNLM"/>
    </source>
</evidence>
<protein>
    <recommendedName>
        <fullName evidence="3">Endonuclease</fullName>
    </recommendedName>
</protein>